<evidence type="ECO:0000256" key="9">
    <source>
        <dbReference type="SAM" id="MobiDB-lite"/>
    </source>
</evidence>
<dbReference type="Pfam" id="PF01193">
    <property type="entry name" value="RNA_pol_L"/>
    <property type="match status" value="1"/>
</dbReference>
<comment type="subcellular location">
    <subcellularLocation>
        <location evidence="8">Plastid</location>
        <location evidence="8">Chloroplast</location>
    </subcellularLocation>
</comment>
<dbReference type="AlphaFoldDB" id="A0A0B5EDT0"/>
<protein>
    <recommendedName>
        <fullName evidence="8">DNA-directed RNA polymerase subunit alpha</fullName>
        <shortName evidence="8">PEP</shortName>
        <ecNumber evidence="8">2.7.7.6</ecNumber>
    </recommendedName>
    <alternativeName>
        <fullName evidence="8">Plastid-encoded RNA polymerase subunit alpha</fullName>
        <shortName evidence="8">RNA polymerase subunit alpha</shortName>
    </alternativeName>
</protein>
<dbReference type="Gene3D" id="1.10.150.20">
    <property type="entry name" value="5' to 3' exonuclease, C-terminal subdomain"/>
    <property type="match status" value="1"/>
</dbReference>
<feature type="domain" description="DNA-directed RNA polymerase RpoA/D/Rpb3-type" evidence="10">
    <location>
        <begin position="29"/>
        <end position="232"/>
    </location>
</feature>
<feature type="region of interest" description="Alpha C-terminal domain (alpha-CTD)" evidence="8">
    <location>
        <begin position="267"/>
        <end position="338"/>
    </location>
</feature>
<reference evidence="11" key="1">
    <citation type="submission" date="2014-11" db="EMBL/GenBank/DDBJ databases">
        <title>An exploration of fern genomes.</title>
        <authorList>
            <person name="Marchant D.B."/>
            <person name="Der J.P."/>
            <person name="Sessa E.B."/>
            <person name="Wolf P.G."/>
        </authorList>
    </citation>
    <scope>NUCLEOTIDE SEQUENCE</scope>
</reference>
<dbReference type="SMART" id="SM00662">
    <property type="entry name" value="RPOLD"/>
    <property type="match status" value="1"/>
</dbReference>
<keyword evidence="5 8" id="KW-0548">Nucleotidyltransferase</keyword>
<comment type="subunit">
    <text evidence="8">In plastids the minimal PEP RNA polymerase catalytic core is composed of four subunits: alpha, beta, beta', and beta''. When a (nuclear-encoded) sigma factor is associated with the core the holoenzyme is formed, which can initiate transcription.</text>
</comment>
<dbReference type="HAMAP" id="MF_00059">
    <property type="entry name" value="RNApol_bact_RpoA"/>
    <property type="match status" value="1"/>
</dbReference>
<keyword evidence="11" id="KW-0934">Plastid</keyword>
<organism evidence="11">
    <name type="scientific">Plagiogyria glauca</name>
    <dbReference type="NCBI Taxonomy" id="361663"/>
    <lineage>
        <taxon>Eukaryota</taxon>
        <taxon>Viridiplantae</taxon>
        <taxon>Streptophyta</taxon>
        <taxon>Embryophyta</taxon>
        <taxon>Tracheophyta</taxon>
        <taxon>Polypodiopsida</taxon>
        <taxon>Polypodiidae</taxon>
        <taxon>Cyatheales</taxon>
        <taxon>Plagiogyriaceae</taxon>
        <taxon>Plagiogyria</taxon>
    </lineage>
</organism>
<dbReference type="GO" id="GO:0009507">
    <property type="term" value="C:chloroplast"/>
    <property type="evidence" value="ECO:0007669"/>
    <property type="project" value="UniProtKB-SubCell"/>
</dbReference>
<dbReference type="InterPro" id="IPR011773">
    <property type="entry name" value="DNA-dir_RpoA"/>
</dbReference>
<dbReference type="GO" id="GO:0000428">
    <property type="term" value="C:DNA-directed RNA polymerase complex"/>
    <property type="evidence" value="ECO:0007669"/>
    <property type="project" value="UniProtKB-KW"/>
</dbReference>
<evidence type="ECO:0000259" key="10">
    <source>
        <dbReference type="SMART" id="SM00662"/>
    </source>
</evidence>
<dbReference type="Pfam" id="PF01000">
    <property type="entry name" value="RNA_pol_A_bac"/>
    <property type="match status" value="1"/>
</dbReference>
<dbReference type="EMBL" id="KP136831">
    <property type="protein sequence ID" value="AJE61674.1"/>
    <property type="molecule type" value="Genomic_DNA"/>
</dbReference>
<name>A0A0B5EDT0_9MONI</name>
<dbReference type="InterPro" id="IPR011263">
    <property type="entry name" value="DNA-dir_RNA_pol_RpoA/D/Rpb3"/>
</dbReference>
<dbReference type="GO" id="GO:0003899">
    <property type="term" value="F:DNA-directed RNA polymerase activity"/>
    <property type="evidence" value="ECO:0007669"/>
    <property type="project" value="UniProtKB-UniRule"/>
</dbReference>
<evidence type="ECO:0000256" key="1">
    <source>
        <dbReference type="ARBA" id="ARBA00004026"/>
    </source>
</evidence>
<comment type="catalytic activity">
    <reaction evidence="7 8">
        <text>RNA(n) + a ribonucleoside 5'-triphosphate = RNA(n+1) + diphosphate</text>
        <dbReference type="Rhea" id="RHEA:21248"/>
        <dbReference type="Rhea" id="RHEA-COMP:14527"/>
        <dbReference type="Rhea" id="RHEA-COMP:17342"/>
        <dbReference type="ChEBI" id="CHEBI:33019"/>
        <dbReference type="ChEBI" id="CHEBI:61557"/>
        <dbReference type="ChEBI" id="CHEBI:140395"/>
        <dbReference type="EC" id="2.7.7.6"/>
    </reaction>
</comment>
<feature type="region of interest" description="Alpha N-terminal domain (alpha-NTD)" evidence="8">
    <location>
        <begin position="1"/>
        <end position="241"/>
    </location>
</feature>
<dbReference type="InterPro" id="IPR011260">
    <property type="entry name" value="RNAP_asu_C"/>
</dbReference>
<sequence length="338" mass="37658">MLKDETPVSTQVIQWKCVESKTGSKRLHYGRSIISPFRRGQANTVGIAMRRASLEEVGGASVTCAKFEGVVHEYSTITGIQETIHDIPVNLKETAPRSESNDAKTANSSVTGPKRVTAGDTSLPPSVEVIDDSQYVVTTTQPISVNTESRIERDCGYRIGDLNGYRDGEFPVDAVPMPVRNANYSVHPFGSGREMREILFIEIWTNGSPTPNEALCEASKNLIDLSIPFLHMKQEDVPLFEDNEDSSDLRRFSSQLSDADESEGEVLKNTFIDQLESPARAFNCPRRAEINTILDLLTHSQEDLLKIRSFGKKSVDQVSKALWERFAVELPRNKPRVD</sequence>
<keyword evidence="11" id="KW-0150">Chloroplast</keyword>
<keyword evidence="6 8" id="KW-0804">Transcription</keyword>
<evidence type="ECO:0000256" key="8">
    <source>
        <dbReference type="HAMAP-Rule" id="MF_00059"/>
    </source>
</evidence>
<gene>
    <name evidence="8 11" type="primary">rpoA</name>
    <name evidence="11" type="ORF">PJ58_072</name>
</gene>
<evidence type="ECO:0000256" key="7">
    <source>
        <dbReference type="ARBA" id="ARBA00048552"/>
    </source>
</evidence>
<evidence type="ECO:0000256" key="3">
    <source>
        <dbReference type="ARBA" id="ARBA00022478"/>
    </source>
</evidence>
<dbReference type="GO" id="GO:0003677">
    <property type="term" value="F:DNA binding"/>
    <property type="evidence" value="ECO:0007669"/>
    <property type="project" value="UniProtKB-UniRule"/>
</dbReference>
<dbReference type="CDD" id="cd06928">
    <property type="entry name" value="RNAP_alpha_NTD"/>
    <property type="match status" value="1"/>
</dbReference>
<feature type="region of interest" description="Disordered" evidence="9">
    <location>
        <begin position="94"/>
        <end position="124"/>
    </location>
</feature>
<dbReference type="GO" id="GO:0006351">
    <property type="term" value="P:DNA-templated transcription"/>
    <property type="evidence" value="ECO:0007669"/>
    <property type="project" value="UniProtKB-UniRule"/>
</dbReference>
<dbReference type="EC" id="2.7.7.6" evidence="8"/>
<keyword evidence="4 8" id="KW-0808">Transferase</keyword>
<dbReference type="NCBIfam" id="TIGR02027">
    <property type="entry name" value="rpoA"/>
    <property type="match status" value="1"/>
</dbReference>
<dbReference type="GO" id="GO:0046983">
    <property type="term" value="F:protein dimerization activity"/>
    <property type="evidence" value="ECO:0007669"/>
    <property type="project" value="InterPro"/>
</dbReference>
<evidence type="ECO:0000256" key="4">
    <source>
        <dbReference type="ARBA" id="ARBA00022679"/>
    </source>
</evidence>
<evidence type="ECO:0000313" key="11">
    <source>
        <dbReference type="EMBL" id="AJE61674.1"/>
    </source>
</evidence>
<keyword evidence="3 8" id="KW-0240">DNA-directed RNA polymerase</keyword>
<dbReference type="SUPFAM" id="SSF47789">
    <property type="entry name" value="C-terminal domain of RNA polymerase alpha subunit"/>
    <property type="match status" value="1"/>
</dbReference>
<proteinExistence type="inferred from homology"/>
<geneLocation type="chloroplast" evidence="11"/>
<dbReference type="Pfam" id="PF03118">
    <property type="entry name" value="RNA_pol_A_CTD"/>
    <property type="match status" value="1"/>
</dbReference>
<dbReference type="SUPFAM" id="SSF56553">
    <property type="entry name" value="Insert subdomain of RNA polymerase alpha subunit"/>
    <property type="match status" value="1"/>
</dbReference>
<comment type="function">
    <text evidence="1 8">DNA-dependent RNA polymerase catalyzes the transcription of DNA into RNA using the four ribonucleoside triphosphates as substrates.</text>
</comment>
<evidence type="ECO:0000256" key="2">
    <source>
        <dbReference type="ARBA" id="ARBA00007123"/>
    </source>
</evidence>
<comment type="similarity">
    <text evidence="2 8">Belongs to the RNA polymerase alpha chain family.</text>
</comment>
<comment type="domain">
    <text evidence="8">The N-terminal domain is essential for RNAP assembly and basal transcription, whereas the C-terminal domain is involved in interaction with transcriptional regulators and with upstream promoter elements.</text>
</comment>
<dbReference type="Gene3D" id="2.170.120.12">
    <property type="entry name" value="DNA-directed RNA polymerase, insert domain"/>
    <property type="match status" value="1"/>
</dbReference>
<dbReference type="InterPro" id="IPR036643">
    <property type="entry name" value="RNApol_insert_sf"/>
</dbReference>
<dbReference type="InterPro" id="IPR011262">
    <property type="entry name" value="DNA-dir_RNA_pol_insert"/>
</dbReference>
<accession>A0A0B5EDT0</accession>
<evidence type="ECO:0000256" key="6">
    <source>
        <dbReference type="ARBA" id="ARBA00023163"/>
    </source>
</evidence>
<evidence type="ECO:0000256" key="5">
    <source>
        <dbReference type="ARBA" id="ARBA00022695"/>
    </source>
</evidence>
<dbReference type="Gene3D" id="3.30.1360.10">
    <property type="entry name" value="RNA polymerase, RBP11-like subunit"/>
    <property type="match status" value="1"/>
</dbReference>
<dbReference type="InterPro" id="IPR036603">
    <property type="entry name" value="RBP11-like"/>
</dbReference>
<dbReference type="SUPFAM" id="SSF55257">
    <property type="entry name" value="RBP11-like subunits of RNA polymerase"/>
    <property type="match status" value="1"/>
</dbReference>